<name>A0A6N6JB76_9RHOB</name>
<dbReference type="Proteomes" id="UP000436822">
    <property type="component" value="Unassembled WGS sequence"/>
</dbReference>
<protein>
    <submittedName>
        <fullName evidence="1">Uncharacterized protein</fullName>
    </submittedName>
</protein>
<dbReference type="AlphaFoldDB" id="A0A6N6JB76"/>
<accession>A0A6N6JB76</accession>
<comment type="caution">
    <text evidence="1">The sequence shown here is derived from an EMBL/GenBank/DDBJ whole genome shotgun (WGS) entry which is preliminary data.</text>
</comment>
<evidence type="ECO:0000313" key="2">
    <source>
        <dbReference type="Proteomes" id="UP000436822"/>
    </source>
</evidence>
<organism evidence="1 2">
    <name type="scientific">Litoreibacter roseus</name>
    <dbReference type="NCBI Taxonomy" id="2601869"/>
    <lineage>
        <taxon>Bacteria</taxon>
        <taxon>Pseudomonadati</taxon>
        <taxon>Pseudomonadota</taxon>
        <taxon>Alphaproteobacteria</taxon>
        <taxon>Rhodobacterales</taxon>
        <taxon>Roseobacteraceae</taxon>
        <taxon>Litoreibacter</taxon>
    </lineage>
</organism>
<reference evidence="1 2" key="1">
    <citation type="submission" date="2019-12" db="EMBL/GenBank/DDBJ databases">
        <title>Litoreibacter badius sp. nov., a novel bacteriochlorophyll a-containing bacterium in the genus Litoreibacter.</title>
        <authorList>
            <person name="Kanamuro M."/>
            <person name="Takabe Y."/>
            <person name="Mori K."/>
            <person name="Takaichi S."/>
            <person name="Hanada S."/>
        </authorList>
    </citation>
    <scope>NUCLEOTIDE SEQUENCE [LARGE SCALE GENOMIC DNA]</scope>
    <source>
        <strain evidence="1 2">K6</strain>
    </source>
</reference>
<gene>
    <name evidence="1" type="ORF">KIN_05650</name>
</gene>
<sequence length="101" mass="11163">MDLAPKPDAEPDGICCIADPDLLLKSSGQVNQPDGAAEHEIDGVTEGRFIGLCHGSDPEVKDTKNMLRRRQAIRHDSVSVVMATVAKVLRFQKKLRWLLKN</sequence>
<evidence type="ECO:0000313" key="1">
    <source>
        <dbReference type="EMBL" id="GFE63491.1"/>
    </source>
</evidence>
<dbReference type="EMBL" id="BLJE01000001">
    <property type="protein sequence ID" value="GFE63491.1"/>
    <property type="molecule type" value="Genomic_DNA"/>
</dbReference>
<proteinExistence type="predicted"/>
<keyword evidence="2" id="KW-1185">Reference proteome</keyword>